<evidence type="ECO:0000313" key="3">
    <source>
        <dbReference type="Proteomes" id="UP000663866"/>
    </source>
</evidence>
<dbReference type="EMBL" id="CAJOBG010016265">
    <property type="protein sequence ID" value="CAF4306986.1"/>
    <property type="molecule type" value="Genomic_DNA"/>
</dbReference>
<accession>A0A820ICZ1</accession>
<name>A0A820ICZ1_9BILA</name>
<evidence type="ECO:0000256" key="1">
    <source>
        <dbReference type="SAM" id="MobiDB-lite"/>
    </source>
</evidence>
<proteinExistence type="predicted"/>
<organism evidence="2 3">
    <name type="scientific">Rotaria magnacalcarata</name>
    <dbReference type="NCBI Taxonomy" id="392030"/>
    <lineage>
        <taxon>Eukaryota</taxon>
        <taxon>Metazoa</taxon>
        <taxon>Spiralia</taxon>
        <taxon>Gnathifera</taxon>
        <taxon>Rotifera</taxon>
        <taxon>Eurotatoria</taxon>
        <taxon>Bdelloidea</taxon>
        <taxon>Philodinida</taxon>
        <taxon>Philodinidae</taxon>
        <taxon>Rotaria</taxon>
    </lineage>
</organism>
<feature type="region of interest" description="Disordered" evidence="1">
    <location>
        <begin position="1"/>
        <end position="21"/>
    </location>
</feature>
<comment type="caution">
    <text evidence="2">The sequence shown here is derived from an EMBL/GenBank/DDBJ whole genome shotgun (WGS) entry which is preliminary data.</text>
</comment>
<feature type="non-terminal residue" evidence="2">
    <location>
        <position position="21"/>
    </location>
</feature>
<gene>
    <name evidence="2" type="ORF">OVN521_LOCUS31513</name>
</gene>
<protein>
    <submittedName>
        <fullName evidence="2">Uncharacterized protein</fullName>
    </submittedName>
</protein>
<keyword evidence="3" id="KW-1185">Reference proteome</keyword>
<sequence>MNDLFQAQGTTENDSSSLRMN</sequence>
<dbReference type="AlphaFoldDB" id="A0A820ICZ1"/>
<reference evidence="2" key="1">
    <citation type="submission" date="2021-02" db="EMBL/GenBank/DDBJ databases">
        <authorList>
            <person name="Nowell W R."/>
        </authorList>
    </citation>
    <scope>NUCLEOTIDE SEQUENCE</scope>
</reference>
<evidence type="ECO:0000313" key="2">
    <source>
        <dbReference type="EMBL" id="CAF4306986.1"/>
    </source>
</evidence>
<dbReference type="Proteomes" id="UP000663866">
    <property type="component" value="Unassembled WGS sequence"/>
</dbReference>